<accession>A0A8C4NMC2</accession>
<dbReference type="PANTHER" id="PTHR11339">
    <property type="entry name" value="EXTRACELLULAR MATRIX GLYCOPROTEIN RELATED"/>
    <property type="match status" value="1"/>
</dbReference>
<feature type="signal peptide" evidence="3">
    <location>
        <begin position="1"/>
        <end position="18"/>
    </location>
</feature>
<dbReference type="InterPro" id="IPR014853">
    <property type="entry name" value="VWF/SSPO/ZAN-like_Cys-rich_dom"/>
</dbReference>
<sequence>MVLWTTVITIKFLGKVCGLCANFNGDVLDDMSTRAGMPVTSALDFGNSWKMFDDCADITDERDPCTKNVYRQVWAEKKCSMIQSDIFKDCHQEVYHIPYYEACVRDSCACDSGGDCECLCTAIAAYAAACNEAGVCIRWRTPELCPVFCDYYNKPGQCVWHYNPCGTMPLTCHNLYKSKFEQPPLLEGKYLGCYPTCPDSCNTISRSIYLFKGLFEYLHS</sequence>
<protein>
    <recommendedName>
        <fullName evidence="4">VWFD domain-containing protein</fullName>
    </recommendedName>
</protein>
<evidence type="ECO:0000256" key="3">
    <source>
        <dbReference type="SAM" id="SignalP"/>
    </source>
</evidence>
<dbReference type="PANTHER" id="PTHR11339:SF408">
    <property type="entry name" value="MUCIN-5B"/>
    <property type="match status" value="1"/>
</dbReference>
<organism evidence="5 6">
    <name type="scientific">Eptatretus burgeri</name>
    <name type="common">Inshore hagfish</name>
    <dbReference type="NCBI Taxonomy" id="7764"/>
    <lineage>
        <taxon>Eukaryota</taxon>
        <taxon>Metazoa</taxon>
        <taxon>Chordata</taxon>
        <taxon>Craniata</taxon>
        <taxon>Vertebrata</taxon>
        <taxon>Cyclostomata</taxon>
        <taxon>Myxini</taxon>
        <taxon>Myxiniformes</taxon>
        <taxon>Myxinidae</taxon>
        <taxon>Eptatretinae</taxon>
        <taxon>Eptatretus</taxon>
    </lineage>
</organism>
<dbReference type="Proteomes" id="UP000694388">
    <property type="component" value="Unplaced"/>
</dbReference>
<keyword evidence="6" id="KW-1185">Reference proteome</keyword>
<reference evidence="5" key="2">
    <citation type="submission" date="2025-09" db="UniProtKB">
        <authorList>
            <consortium name="Ensembl"/>
        </authorList>
    </citation>
    <scope>IDENTIFICATION</scope>
</reference>
<evidence type="ECO:0000313" key="6">
    <source>
        <dbReference type="Proteomes" id="UP000694388"/>
    </source>
</evidence>
<reference evidence="5" key="1">
    <citation type="submission" date="2025-08" db="UniProtKB">
        <authorList>
            <consortium name="Ensembl"/>
        </authorList>
    </citation>
    <scope>IDENTIFICATION</scope>
</reference>
<feature type="domain" description="VWFD" evidence="4">
    <location>
        <begin position="1"/>
        <end position="56"/>
    </location>
</feature>
<evidence type="ECO:0000313" key="5">
    <source>
        <dbReference type="Ensembl" id="ENSEBUP00000007219.1"/>
    </source>
</evidence>
<dbReference type="GO" id="GO:0005615">
    <property type="term" value="C:extracellular space"/>
    <property type="evidence" value="ECO:0007669"/>
    <property type="project" value="TreeGrafter"/>
</dbReference>
<dbReference type="GO" id="GO:0031012">
    <property type="term" value="C:extracellular matrix"/>
    <property type="evidence" value="ECO:0007669"/>
    <property type="project" value="TreeGrafter"/>
</dbReference>
<dbReference type="PROSITE" id="PS51233">
    <property type="entry name" value="VWFD"/>
    <property type="match status" value="1"/>
</dbReference>
<dbReference type="InterPro" id="IPR058753">
    <property type="entry name" value="TIL_OTOGL_Mucin"/>
</dbReference>
<keyword evidence="3" id="KW-0732">Signal</keyword>
<feature type="chain" id="PRO_5034050774" description="VWFD domain-containing protein" evidence="3">
    <location>
        <begin position="19"/>
        <end position="220"/>
    </location>
</feature>
<dbReference type="InterPro" id="IPR001846">
    <property type="entry name" value="VWF_type-D"/>
</dbReference>
<dbReference type="Ensembl" id="ENSEBUT00000007694.1">
    <property type="protein sequence ID" value="ENSEBUP00000007219.1"/>
    <property type="gene ID" value="ENSEBUG00000004718.1"/>
</dbReference>
<dbReference type="GeneTree" id="ENSGT00940000162219"/>
<evidence type="ECO:0000256" key="1">
    <source>
        <dbReference type="ARBA" id="ARBA00023157"/>
    </source>
</evidence>
<dbReference type="AlphaFoldDB" id="A0A8C4NMC2"/>
<keyword evidence="2" id="KW-0325">Glycoprotein</keyword>
<evidence type="ECO:0000259" key="4">
    <source>
        <dbReference type="PROSITE" id="PS51233"/>
    </source>
</evidence>
<dbReference type="Pfam" id="PF25962">
    <property type="entry name" value="TIL_OTOGL_Mucin"/>
    <property type="match status" value="1"/>
</dbReference>
<evidence type="ECO:0000256" key="2">
    <source>
        <dbReference type="ARBA" id="ARBA00023180"/>
    </source>
</evidence>
<proteinExistence type="predicted"/>
<keyword evidence="1" id="KW-1015">Disulfide bond</keyword>
<dbReference type="InterPro" id="IPR050780">
    <property type="entry name" value="Mucin_vWF_Thrombospondin_sf"/>
</dbReference>
<dbReference type="SMART" id="SM00832">
    <property type="entry name" value="C8"/>
    <property type="match status" value="1"/>
</dbReference>
<dbReference type="Pfam" id="PF08742">
    <property type="entry name" value="C8"/>
    <property type="match status" value="1"/>
</dbReference>
<name>A0A8C4NMC2_EPTBU</name>
<dbReference type="OMA" id="TECTWHY"/>